<keyword evidence="1" id="KW-0472">Membrane</keyword>
<protein>
    <submittedName>
        <fullName evidence="2">Uncharacterized protein</fullName>
    </submittedName>
</protein>
<reference evidence="2 3" key="1">
    <citation type="submission" date="2019-08" db="EMBL/GenBank/DDBJ databases">
        <title>Bioinformatics analysis of the strain L3 and L5.</title>
        <authorList>
            <person name="Li X."/>
        </authorList>
    </citation>
    <scope>NUCLEOTIDE SEQUENCE [LARGE SCALE GENOMIC DNA]</scope>
    <source>
        <strain evidence="2 3">L5</strain>
    </source>
</reference>
<gene>
    <name evidence="2" type="ORF">F0A17_08920</name>
</gene>
<feature type="transmembrane region" description="Helical" evidence="1">
    <location>
        <begin position="142"/>
        <end position="158"/>
    </location>
</feature>
<comment type="caution">
    <text evidence="2">The sequence shown here is derived from an EMBL/GenBank/DDBJ whole genome shotgun (WGS) entry which is preliminary data.</text>
</comment>
<name>A0A7V7G115_9GAMM</name>
<accession>A0A7V7G115</accession>
<keyword evidence="3" id="KW-1185">Reference proteome</keyword>
<sequence>MLLQGLSITILVLSHIYAGKLRNLSRIPRSAWLSLGGGISVSYVFLHIFPELEQAQQHLAEQAALAFIESHAYLVALAGLLLFYGLEHRIKARGPLPTDGEAGSAERPATRAGMSLFWLHIATFSLYNALIGYLLVYRDSTVTETVFFVVAMAFHFLVNDHSLYYHHRNAYLHFGRWILSAFIGLGWVVGLNFQISEAATSVLFAFLAGGIILNVLKEELPEERKSRVWPFAFGATLYSVLLLTS</sequence>
<feature type="transmembrane region" description="Helical" evidence="1">
    <location>
        <begin position="63"/>
        <end position="86"/>
    </location>
</feature>
<organism evidence="2 3">
    <name type="scientific">Billgrantia pellis</name>
    <dbReference type="NCBI Taxonomy" id="2606936"/>
    <lineage>
        <taxon>Bacteria</taxon>
        <taxon>Pseudomonadati</taxon>
        <taxon>Pseudomonadota</taxon>
        <taxon>Gammaproteobacteria</taxon>
        <taxon>Oceanospirillales</taxon>
        <taxon>Halomonadaceae</taxon>
        <taxon>Billgrantia</taxon>
    </lineage>
</organism>
<evidence type="ECO:0000313" key="2">
    <source>
        <dbReference type="EMBL" id="KAA0013023.1"/>
    </source>
</evidence>
<proteinExistence type="predicted"/>
<dbReference type="Proteomes" id="UP000486760">
    <property type="component" value="Unassembled WGS sequence"/>
</dbReference>
<keyword evidence="1" id="KW-1133">Transmembrane helix</keyword>
<dbReference type="EMBL" id="VTPY01000003">
    <property type="protein sequence ID" value="KAA0013023.1"/>
    <property type="molecule type" value="Genomic_DNA"/>
</dbReference>
<feature type="transmembrane region" description="Helical" evidence="1">
    <location>
        <begin position="170"/>
        <end position="189"/>
    </location>
</feature>
<evidence type="ECO:0000313" key="3">
    <source>
        <dbReference type="Proteomes" id="UP000486760"/>
    </source>
</evidence>
<evidence type="ECO:0000256" key="1">
    <source>
        <dbReference type="SAM" id="Phobius"/>
    </source>
</evidence>
<dbReference type="AlphaFoldDB" id="A0A7V7G115"/>
<keyword evidence="1" id="KW-0812">Transmembrane</keyword>
<feature type="transmembrane region" description="Helical" evidence="1">
    <location>
        <begin position="195"/>
        <end position="216"/>
    </location>
</feature>
<feature type="transmembrane region" description="Helical" evidence="1">
    <location>
        <begin position="116"/>
        <end position="136"/>
    </location>
</feature>
<dbReference type="RefSeq" id="WP_149327976.1">
    <property type="nucleotide sequence ID" value="NZ_VTPY01000003.1"/>
</dbReference>